<keyword evidence="1" id="KW-1133">Transmembrane helix</keyword>
<dbReference type="Proteomes" id="UP000199701">
    <property type="component" value="Unassembled WGS sequence"/>
</dbReference>
<evidence type="ECO:0000259" key="2">
    <source>
        <dbReference type="Pfam" id="PF12164"/>
    </source>
</evidence>
<dbReference type="Gene3D" id="2.60.480.10">
    <property type="entry name" value="eubacterium ventriosum atcc domain"/>
    <property type="match status" value="1"/>
</dbReference>
<feature type="transmembrane region" description="Helical" evidence="1">
    <location>
        <begin position="148"/>
        <end position="168"/>
    </location>
</feature>
<dbReference type="Pfam" id="PF12164">
    <property type="entry name" value="SporV_AA"/>
    <property type="match status" value="1"/>
</dbReference>
<reference evidence="3 4" key="1">
    <citation type="submission" date="2016-10" db="EMBL/GenBank/DDBJ databases">
        <authorList>
            <person name="de Groot N.N."/>
        </authorList>
    </citation>
    <scope>NUCLEOTIDE SEQUENCE [LARGE SCALE GENOMIC DNA]</scope>
    <source>
        <strain evidence="3 4">DSM 9179</strain>
    </source>
</reference>
<feature type="transmembrane region" description="Helical" evidence="1">
    <location>
        <begin position="100"/>
        <end position="122"/>
    </location>
</feature>
<protein>
    <submittedName>
        <fullName evidence="3">Stage V sporulation protein AA</fullName>
    </submittedName>
</protein>
<dbReference type="RefSeq" id="WP_092450045.1">
    <property type="nucleotide sequence ID" value="NZ_FOJI01000001.1"/>
</dbReference>
<dbReference type="STRING" id="99656.SAMN05421659_101413"/>
<evidence type="ECO:0000313" key="4">
    <source>
        <dbReference type="Proteomes" id="UP000199701"/>
    </source>
</evidence>
<feature type="domain" description="Stage V sporulation protein AA" evidence="2">
    <location>
        <begin position="3"/>
        <end position="90"/>
    </location>
</feature>
<accession>A0A1I0MEG9</accession>
<evidence type="ECO:0000313" key="3">
    <source>
        <dbReference type="EMBL" id="SEV86166.1"/>
    </source>
</evidence>
<name>A0A1I0MEG9_9FIRM</name>
<gene>
    <name evidence="3" type="ORF">SAMN05421659_101413</name>
</gene>
<dbReference type="InterPro" id="IPR021997">
    <property type="entry name" value="SporV_AA"/>
</dbReference>
<dbReference type="EMBL" id="FOJI01000001">
    <property type="protein sequence ID" value="SEV86166.1"/>
    <property type="molecule type" value="Genomic_DNA"/>
</dbReference>
<dbReference type="OrthoDB" id="9782754at2"/>
<keyword evidence="1" id="KW-0472">Membrane</keyword>
<proteinExistence type="predicted"/>
<keyword evidence="4" id="KW-1185">Reference proteome</keyword>
<keyword evidence="1" id="KW-0812">Transmembrane</keyword>
<evidence type="ECO:0000256" key="1">
    <source>
        <dbReference type="SAM" id="Phobius"/>
    </source>
</evidence>
<dbReference type="InterPro" id="IPR038548">
    <property type="entry name" value="SporV_AA_N_sf"/>
</dbReference>
<dbReference type="AlphaFoldDB" id="A0A1I0MEG9"/>
<organism evidence="3 4">
    <name type="scientific">[Clostridium] fimetarium</name>
    <dbReference type="NCBI Taxonomy" id="99656"/>
    <lineage>
        <taxon>Bacteria</taxon>
        <taxon>Bacillati</taxon>
        <taxon>Bacillota</taxon>
        <taxon>Clostridia</taxon>
        <taxon>Lachnospirales</taxon>
        <taxon>Lachnospiraceae</taxon>
    </lineage>
</organism>
<sequence>MSTTLYLKLEKNNEVSKKHVCLGDVSTIWCTDKAITSKVKTIKLMNIKDDKRRRYSFSVMMIIELINQEYPNVDVQNIGEPDFIIDYENKDKQNHKLNSILNIIKIVVICFITMCGSAYAIMAYNNDVAVSEVFEKAYIIFLGDTGKGLMIIEIMYSIGLTLGIIVFYNHFGSKKITNDPTPLEVEMHTLESDIDDSLINRSSRNKEEGNC</sequence>